<feature type="transmembrane region" description="Helical" evidence="9">
    <location>
        <begin position="442"/>
        <end position="462"/>
    </location>
</feature>
<dbReference type="PANTHER" id="PTHR33908:SF11">
    <property type="entry name" value="MEMBRANE PROTEIN"/>
    <property type="match status" value="1"/>
</dbReference>
<reference evidence="10" key="1">
    <citation type="submission" date="2014-07" db="EMBL/GenBank/DDBJ databases">
        <authorList>
            <person name="Zhang J.E."/>
            <person name="Yang H."/>
            <person name="Guo J."/>
            <person name="Deng Z."/>
            <person name="Luo H."/>
            <person name="Luo M."/>
            <person name="Zhao B."/>
        </authorList>
    </citation>
    <scope>NUCLEOTIDE SEQUENCE</scope>
    <source>
        <strain evidence="10">AM4</strain>
    </source>
</reference>
<evidence type="ECO:0000256" key="9">
    <source>
        <dbReference type="SAM" id="Phobius"/>
    </source>
</evidence>
<protein>
    <submittedName>
        <fullName evidence="10">Dolichyl-phosphate-mannose-protein mannosyltransferase</fullName>
    </submittedName>
</protein>
<feature type="transmembrane region" description="Helical" evidence="9">
    <location>
        <begin position="159"/>
        <end position="179"/>
    </location>
</feature>
<gene>
    <name evidence="10" type="ORF">AAM4_1528</name>
</gene>
<keyword evidence="6 9" id="KW-1133">Transmembrane helix</keyword>
<proteinExistence type="predicted"/>
<evidence type="ECO:0000256" key="6">
    <source>
        <dbReference type="ARBA" id="ARBA00022989"/>
    </source>
</evidence>
<keyword evidence="7 9" id="KW-0472">Membrane</keyword>
<dbReference type="EMBL" id="LK995501">
    <property type="protein sequence ID" value="CED91360.1"/>
    <property type="molecule type" value="Genomic_DNA"/>
</dbReference>
<accession>A0A1L7RME2</accession>
<dbReference type="GO" id="GO:0005886">
    <property type="term" value="C:plasma membrane"/>
    <property type="evidence" value="ECO:0007669"/>
    <property type="project" value="UniProtKB-SubCell"/>
</dbReference>
<feature type="transmembrane region" description="Helical" evidence="9">
    <location>
        <begin position="185"/>
        <end position="203"/>
    </location>
</feature>
<name>A0A1L7RME2_9ACTO</name>
<evidence type="ECO:0000256" key="5">
    <source>
        <dbReference type="ARBA" id="ARBA00022692"/>
    </source>
</evidence>
<evidence type="ECO:0000313" key="10">
    <source>
        <dbReference type="EMBL" id="CED91360.1"/>
    </source>
</evidence>
<feature type="region of interest" description="Disordered" evidence="8">
    <location>
        <begin position="1"/>
        <end position="25"/>
    </location>
</feature>
<keyword evidence="3 10" id="KW-0328">Glycosyltransferase</keyword>
<sequence length="465" mass="50316">MVEGATDSVASARRTWAGDGNGRSRWSSWWPRRRADVGIALAIGLFALAVAVVQIMRVTEISPIDEATHIDYVWRIMHGELPHRGDTYTPFTLEEWSCRKQASVYNKLPECGVTDPSQFGVIMENYNAWQPPGFFAVVALMTRIGMVVTSLDPVTLMRLSCAIIVAVGLMMVYALMRMWSLPRGLAAPVTLLLLANPFTLMVATTVSTDAPFLVFGVLSAIVLTRELSGKSAALLALIAAACAGAVKTITLASLVIVLGVLVLIAVVRLVRGRDRWWQPLLTVAAGISGGGLVTLLWGRYVAAHTPTGWENRVLGQNNTEYAGNPFDEWLPTLTHVFGYTSGSWEGAPVTTYHGQLLTNLAGLALTVAPFCGLIALRGRERLLAGIAVVGPVLVVLLVQVQSWVREEVYFPIVSARYGVTLIPLTALVLGLLLKPLKRRGRAVVWCLCALVLLLIVIDSLGVGRV</sequence>
<comment type="subcellular location">
    <subcellularLocation>
        <location evidence="1">Cell membrane</location>
        <topology evidence="1">Multi-pass membrane protein</topology>
    </subcellularLocation>
</comment>
<keyword evidence="4 10" id="KW-0808">Transferase</keyword>
<dbReference type="GO" id="GO:0016763">
    <property type="term" value="F:pentosyltransferase activity"/>
    <property type="evidence" value="ECO:0007669"/>
    <property type="project" value="TreeGrafter"/>
</dbReference>
<keyword evidence="2" id="KW-1003">Cell membrane</keyword>
<feature type="transmembrane region" description="Helical" evidence="9">
    <location>
        <begin position="234"/>
        <end position="267"/>
    </location>
</feature>
<feature type="transmembrane region" description="Helical" evidence="9">
    <location>
        <begin position="279"/>
        <end position="300"/>
    </location>
</feature>
<dbReference type="InterPro" id="IPR050297">
    <property type="entry name" value="LipidA_mod_glycosyltrf_83"/>
</dbReference>
<organism evidence="10">
    <name type="scientific">Actinomyces succiniciruminis</name>
    <dbReference type="NCBI Taxonomy" id="1522002"/>
    <lineage>
        <taxon>Bacteria</taxon>
        <taxon>Bacillati</taxon>
        <taxon>Actinomycetota</taxon>
        <taxon>Actinomycetes</taxon>
        <taxon>Actinomycetales</taxon>
        <taxon>Actinomycetaceae</taxon>
        <taxon>Actinomyces</taxon>
    </lineage>
</organism>
<evidence type="ECO:0000256" key="3">
    <source>
        <dbReference type="ARBA" id="ARBA00022676"/>
    </source>
</evidence>
<keyword evidence="5 9" id="KW-0812">Transmembrane</keyword>
<evidence type="ECO:0000256" key="7">
    <source>
        <dbReference type="ARBA" id="ARBA00023136"/>
    </source>
</evidence>
<feature type="transmembrane region" description="Helical" evidence="9">
    <location>
        <begin position="382"/>
        <end position="402"/>
    </location>
</feature>
<feature type="transmembrane region" description="Helical" evidence="9">
    <location>
        <begin position="35"/>
        <end position="56"/>
    </location>
</feature>
<feature type="transmembrane region" description="Helical" evidence="9">
    <location>
        <begin position="356"/>
        <end position="375"/>
    </location>
</feature>
<dbReference type="PANTHER" id="PTHR33908">
    <property type="entry name" value="MANNOSYLTRANSFERASE YKCB-RELATED"/>
    <property type="match status" value="1"/>
</dbReference>
<evidence type="ECO:0000256" key="2">
    <source>
        <dbReference type="ARBA" id="ARBA00022475"/>
    </source>
</evidence>
<evidence type="ECO:0000256" key="8">
    <source>
        <dbReference type="SAM" id="MobiDB-lite"/>
    </source>
</evidence>
<evidence type="ECO:0000256" key="4">
    <source>
        <dbReference type="ARBA" id="ARBA00022679"/>
    </source>
</evidence>
<dbReference type="GO" id="GO:0009103">
    <property type="term" value="P:lipopolysaccharide biosynthetic process"/>
    <property type="evidence" value="ECO:0007669"/>
    <property type="project" value="UniProtKB-ARBA"/>
</dbReference>
<dbReference type="RefSeq" id="WP_210580190.1">
    <property type="nucleotide sequence ID" value="NZ_LK995501.1"/>
</dbReference>
<dbReference type="AlphaFoldDB" id="A0A1L7RME2"/>
<evidence type="ECO:0000256" key="1">
    <source>
        <dbReference type="ARBA" id="ARBA00004651"/>
    </source>
</evidence>
<feature type="transmembrane region" description="Helical" evidence="9">
    <location>
        <begin position="408"/>
        <end position="433"/>
    </location>
</feature>